<dbReference type="EMBL" id="CP033138">
    <property type="protein sequence ID" value="AYO18078.1"/>
    <property type="molecule type" value="Genomic_DNA"/>
</dbReference>
<dbReference type="RefSeq" id="WP_071226591.1">
    <property type="nucleotide sequence ID" value="NZ_CP033138.1"/>
</dbReference>
<name>A0AAP9GC07_9VIBR</name>
<keyword evidence="3" id="KW-1185">Reference proteome</keyword>
<evidence type="ECO:0000313" key="1">
    <source>
        <dbReference type="EMBL" id="AYO18078.1"/>
    </source>
</evidence>
<evidence type="ECO:0000313" key="4">
    <source>
        <dbReference type="Proteomes" id="UP000390336"/>
    </source>
</evidence>
<dbReference type="EMBL" id="CP045859">
    <property type="protein sequence ID" value="QGH47279.1"/>
    <property type="molecule type" value="Genomic_DNA"/>
</dbReference>
<gene>
    <name evidence="2" type="ORF">APZ19_09350</name>
    <name evidence="1" type="ORF">D0812_27450</name>
</gene>
<dbReference type="AlphaFoldDB" id="A0AAP9GC07"/>
<organism evidence="2 4">
    <name type="scientific">Vibrio owensii</name>
    <dbReference type="NCBI Taxonomy" id="696485"/>
    <lineage>
        <taxon>Bacteria</taxon>
        <taxon>Pseudomonadati</taxon>
        <taxon>Pseudomonadota</taxon>
        <taxon>Gammaproteobacteria</taxon>
        <taxon>Vibrionales</taxon>
        <taxon>Vibrionaceae</taxon>
        <taxon>Vibrio</taxon>
    </lineage>
</organism>
<protein>
    <submittedName>
        <fullName evidence="2">DUF1018 domain-containing protein</fullName>
    </submittedName>
    <submittedName>
        <fullName evidence="1">Regulatory protein GemA</fullName>
    </submittedName>
</protein>
<reference evidence="2" key="3">
    <citation type="submission" date="2019-11" db="EMBL/GenBank/DDBJ databases">
        <title>Complete genome sequence of Vibrio owensii SH-14 isolated from shrimp with acute hepatopancreatic necrosis diease.</title>
        <authorList>
            <person name="Liang X."/>
            <person name="Wang Y."/>
        </authorList>
    </citation>
    <scope>NUCLEOTIDE SEQUENCE</scope>
    <source>
        <strain evidence="2">SH14</strain>
    </source>
</reference>
<reference evidence="1 3" key="2">
    <citation type="submission" date="2018-10" db="EMBL/GenBank/DDBJ databases">
        <title>Whole Genome of Vibrio owensii strain 170502, isolated from Acute Hepatopancreatic Necrosis Disease (AHPND) shrimp.</title>
        <authorList>
            <person name="Yan M."/>
            <person name="Wang X."/>
            <person name="Wang Y."/>
        </authorList>
    </citation>
    <scope>NUCLEOTIDE SEQUENCE [LARGE SCALE GENOMIC DNA]</scope>
    <source>
        <strain evidence="1 3">1700302</strain>
    </source>
</reference>
<dbReference type="Pfam" id="PF06252">
    <property type="entry name" value="GemA"/>
    <property type="match status" value="1"/>
</dbReference>
<sequence>MNRNAMYGLVHKGIKALLTARMGFFDDDEYRNHLSLRTGGKTSCKAMSDSELRQLVDALKSEGFLDAPVRRRPGGRGPARPTDQQWAKLAALAKERGWSGLDDAGLEAFVQRTVKVAKTRFLTRSLISQVITGLERWNAGGRRE</sequence>
<evidence type="ECO:0000313" key="2">
    <source>
        <dbReference type="EMBL" id="QGH47279.1"/>
    </source>
</evidence>
<proteinExistence type="predicted"/>
<dbReference type="Proteomes" id="UP000272136">
    <property type="component" value="Chromosome 2"/>
</dbReference>
<dbReference type="Proteomes" id="UP000390336">
    <property type="component" value="Chromosome 1"/>
</dbReference>
<reference evidence="2 4" key="1">
    <citation type="journal article" date="2015" name="Genome Announc.">
        <title>Draft Genome Sequence of Vibrio owensii Strain SH-14, Which Causes Shrimp Acute Hepatopancreatic Necrosis Disease.</title>
        <authorList>
            <person name="Liu L."/>
            <person name="Xiao J."/>
            <person name="Xia X."/>
            <person name="Pan Y."/>
            <person name="Yan S."/>
            <person name="Wang Y."/>
        </authorList>
    </citation>
    <scope>NUCLEOTIDE SEQUENCE [LARGE SCALE GENOMIC DNA]</scope>
    <source>
        <strain evidence="2 4">SH14</strain>
    </source>
</reference>
<dbReference type="InterPro" id="IPR009363">
    <property type="entry name" value="Phage_Mu_Gp16"/>
</dbReference>
<evidence type="ECO:0000313" key="3">
    <source>
        <dbReference type="Proteomes" id="UP000272136"/>
    </source>
</evidence>
<accession>A0AAP9GC07</accession>